<evidence type="ECO:0000313" key="4">
    <source>
        <dbReference type="Proteomes" id="UP000187406"/>
    </source>
</evidence>
<organism evidence="3 4">
    <name type="scientific">Cephalotus follicularis</name>
    <name type="common">Albany pitcher plant</name>
    <dbReference type="NCBI Taxonomy" id="3775"/>
    <lineage>
        <taxon>Eukaryota</taxon>
        <taxon>Viridiplantae</taxon>
        <taxon>Streptophyta</taxon>
        <taxon>Embryophyta</taxon>
        <taxon>Tracheophyta</taxon>
        <taxon>Spermatophyta</taxon>
        <taxon>Magnoliopsida</taxon>
        <taxon>eudicotyledons</taxon>
        <taxon>Gunneridae</taxon>
        <taxon>Pentapetalae</taxon>
        <taxon>rosids</taxon>
        <taxon>fabids</taxon>
        <taxon>Oxalidales</taxon>
        <taxon>Cephalotaceae</taxon>
        <taxon>Cephalotus</taxon>
    </lineage>
</organism>
<dbReference type="InterPro" id="IPR019398">
    <property type="entry name" value="Pre-rRNA_process_TSR2"/>
</dbReference>
<protein>
    <submittedName>
        <fullName evidence="3">WGG domain-containing protein</fullName>
    </submittedName>
</protein>
<gene>
    <name evidence="3" type="ORF">CFOL_v3_13200</name>
</gene>
<dbReference type="EMBL" id="BDDD01000745">
    <property type="protein sequence ID" value="GAV69699.1"/>
    <property type="molecule type" value="Genomic_DNA"/>
</dbReference>
<dbReference type="Proteomes" id="UP000187406">
    <property type="component" value="Unassembled WGS sequence"/>
</dbReference>
<comment type="similarity">
    <text evidence="1">Belongs to the TSR2 family.</text>
</comment>
<keyword evidence="4" id="KW-1185">Reference proteome</keyword>
<dbReference type="AlphaFoldDB" id="A0A1Q3BP81"/>
<evidence type="ECO:0000256" key="2">
    <source>
        <dbReference type="ARBA" id="ARBA00022552"/>
    </source>
</evidence>
<accession>A0A1Q3BP81</accession>
<evidence type="ECO:0000256" key="1">
    <source>
        <dbReference type="ARBA" id="ARBA00006524"/>
    </source>
</evidence>
<keyword evidence="2" id="KW-0698">rRNA processing</keyword>
<proteinExistence type="inferred from homology"/>
<comment type="caution">
    <text evidence="3">The sequence shown here is derived from an EMBL/GenBank/DDBJ whole genome shotgun (WGS) entry which is preliminary data.</text>
</comment>
<name>A0A1Q3BP81_CEPFO</name>
<dbReference type="FunCoup" id="A0A1Q3BP81">
    <property type="interactions" value="1849"/>
</dbReference>
<evidence type="ECO:0000313" key="3">
    <source>
        <dbReference type="EMBL" id="GAV69699.1"/>
    </source>
</evidence>
<dbReference type="PANTHER" id="PTHR21250">
    <property type="entry name" value="PRE-RRNA-PROCESSING PROTEIN TSR2 HOMOLOG"/>
    <property type="match status" value="1"/>
</dbReference>
<dbReference type="GO" id="GO:0006364">
    <property type="term" value="P:rRNA processing"/>
    <property type="evidence" value="ECO:0007669"/>
    <property type="project" value="UniProtKB-KW"/>
</dbReference>
<dbReference type="InParanoid" id="A0A1Q3BP81"/>
<dbReference type="OrthoDB" id="263560at2759"/>
<dbReference type="Pfam" id="PF10273">
    <property type="entry name" value="WGG"/>
    <property type="match status" value="1"/>
</dbReference>
<dbReference type="STRING" id="3775.A0A1Q3BP81"/>
<sequence length="203" mass="22694">MEVMNGASGPTLPRKQLRAESVTVFQEGIALTLSRWSALQLAVENEWGGRDSRRIPQLLASDIFSWFTHSKATEPLYIDDLENILDEGIVSLNTIADDGSIEEVAEKLMIMHEECLEGNYQSIESLRETASQTVARSHIRQVVDDNDDDMEDEDSSNMMVDGLILDPNSVERAVNEPRPNEVAAGDNDGWVVVSSKRYRGKRN</sequence>
<reference evidence="4" key="1">
    <citation type="submission" date="2016-04" db="EMBL/GenBank/DDBJ databases">
        <title>Cephalotus genome sequencing.</title>
        <authorList>
            <person name="Fukushima K."/>
            <person name="Hasebe M."/>
            <person name="Fang X."/>
        </authorList>
    </citation>
    <scope>NUCLEOTIDE SEQUENCE [LARGE SCALE GENOMIC DNA]</scope>
    <source>
        <strain evidence="4">cv. St1</strain>
    </source>
</reference>